<accession>A0A7S4ZTF5</accession>
<evidence type="ECO:0000313" key="1">
    <source>
        <dbReference type="EMBL" id="QCO89383.1"/>
    </source>
</evidence>
<gene>
    <name evidence="1" type="ORF">pC5.7d_667</name>
</gene>
<reference evidence="1" key="1">
    <citation type="submission" date="2018-12" db="EMBL/GenBank/DDBJ databases">
        <title>Three Rhizobium rhizogenes strains isolated from the same crown gall tumor carry diverse plasmids.</title>
        <authorList>
            <person name="Pulawska J."/>
            <person name="Kuzmanovic N."/>
        </authorList>
    </citation>
    <scope>NUCLEOTIDE SEQUENCE</scope>
    <source>
        <strain evidence="1">C5.7</strain>
        <plasmid evidence="1">pC5.7d</plasmid>
    </source>
</reference>
<keyword evidence="1" id="KW-0614">Plasmid</keyword>
<dbReference type="EMBL" id="MK318970">
    <property type="protein sequence ID" value="QCO89383.1"/>
    <property type="molecule type" value="Genomic_DNA"/>
</dbReference>
<geneLocation type="plasmid" evidence="1">
    <name>pC5.7d</name>
</geneLocation>
<protein>
    <submittedName>
        <fullName evidence="1">Uncharacterized protein</fullName>
    </submittedName>
</protein>
<dbReference type="AlphaFoldDB" id="A0A7S4ZTF5"/>
<name>A0A7S4ZTF5_RHIRH</name>
<sequence>MSITVQHRDDPATEIHVGEIFNSNFWRMNTVPGKNNLCTLETKPFAGSGMYANKG</sequence>
<organism evidence="1">
    <name type="scientific">Rhizobium rhizogenes</name>
    <name type="common">Agrobacterium rhizogenes</name>
    <dbReference type="NCBI Taxonomy" id="359"/>
    <lineage>
        <taxon>Bacteria</taxon>
        <taxon>Pseudomonadati</taxon>
        <taxon>Pseudomonadota</taxon>
        <taxon>Alphaproteobacteria</taxon>
        <taxon>Hyphomicrobiales</taxon>
        <taxon>Rhizobiaceae</taxon>
        <taxon>Rhizobium/Agrobacterium group</taxon>
        <taxon>Rhizobium</taxon>
    </lineage>
</organism>
<proteinExistence type="predicted"/>